<evidence type="ECO:0000313" key="16">
    <source>
        <dbReference type="Proteomes" id="UP001152320"/>
    </source>
</evidence>
<keyword evidence="10 12" id="KW-0464">Manganese</keyword>
<evidence type="ECO:0000256" key="10">
    <source>
        <dbReference type="ARBA" id="ARBA00023211"/>
    </source>
</evidence>
<evidence type="ECO:0000256" key="3">
    <source>
        <dbReference type="ARBA" id="ARBA00011245"/>
    </source>
</evidence>
<keyword evidence="7 12" id="KW-0378">Hydrolase</keyword>
<evidence type="ECO:0000256" key="1">
    <source>
        <dbReference type="ARBA" id="ARBA00001936"/>
    </source>
</evidence>
<evidence type="ECO:0000256" key="8">
    <source>
        <dbReference type="ARBA" id="ARBA00022884"/>
    </source>
</evidence>
<dbReference type="PANTHER" id="PTHR12439">
    <property type="entry name" value="PLACENTAL PROTEIN 11-RELATED"/>
    <property type="match status" value="1"/>
</dbReference>
<comment type="caution">
    <text evidence="15">The sequence shown here is derived from an EMBL/GenBank/DDBJ whole genome shotgun (WGS) entry which is preliminary data.</text>
</comment>
<dbReference type="Proteomes" id="UP001152320">
    <property type="component" value="Chromosome 11"/>
</dbReference>
<evidence type="ECO:0000256" key="7">
    <source>
        <dbReference type="ARBA" id="ARBA00022801"/>
    </source>
</evidence>
<dbReference type="GO" id="GO:0016829">
    <property type="term" value="F:lyase activity"/>
    <property type="evidence" value="ECO:0007669"/>
    <property type="project" value="UniProtKB-KW"/>
</dbReference>
<dbReference type="InterPro" id="IPR018998">
    <property type="entry name" value="EndoU_C"/>
</dbReference>
<keyword evidence="12" id="KW-0732">Signal</keyword>
<proteinExistence type="inferred from homology"/>
<dbReference type="SMART" id="SM00201">
    <property type="entry name" value="SO"/>
    <property type="match status" value="2"/>
</dbReference>
<dbReference type="PROSITE" id="PS51959">
    <property type="entry name" value="ENDOU"/>
    <property type="match status" value="1"/>
</dbReference>
<dbReference type="SUPFAM" id="SSF90188">
    <property type="entry name" value="Somatomedin B domain"/>
    <property type="match status" value="2"/>
</dbReference>
<sequence>MKQVIALLLCACILRSAVGNTSLCANRCLIDYDASLPCQCNDVCGNYGNCCEDYYTVGCNTASTSRCEDRCLVGYDSSLPCQCNDQCKSFGNCCSDFDAVDCAAVHSGETGSMTLAEFAEDLWANDENRVASSRYTYNRGTYISNTNDKTDVSLSNFFSYFDSSILNGATISKFYALLNNYIATEGNTESFTSTENNEITAFLDAIFSTTVMQKTVTYLINEGLVSSESDLRNKMDTMWFEPYNRQGTDDSSGFEHVFLGEWKSSTTVNGFHNWIQFYKEENEGDINYFGYVEEANPNLISMQFSWGSSSRVKKLTSIMLGASPEFEMAMFTTCFLKHKGSLCTFTLDGHTVQIQTYSQNTDQVGSAYFAV</sequence>
<dbReference type="EC" id="4.6.1.-" evidence="12"/>
<reference evidence="15" key="1">
    <citation type="submission" date="2021-10" db="EMBL/GenBank/DDBJ databases">
        <title>Tropical sea cucumber genome reveals ecological adaptation and Cuvierian tubules defense mechanism.</title>
        <authorList>
            <person name="Chen T."/>
        </authorList>
    </citation>
    <scope>NUCLEOTIDE SEQUENCE</scope>
    <source>
        <strain evidence="15">Nanhai2018</strain>
        <tissue evidence="15">Muscle</tissue>
    </source>
</reference>
<feature type="domain" description="SMB" evidence="13">
    <location>
        <begin position="63"/>
        <end position="106"/>
    </location>
</feature>
<comment type="subunit">
    <text evidence="3 12">Monomer.</text>
</comment>
<comment type="catalytic activity">
    <reaction evidence="12">
        <text>ribonucleotidyl-uridine-RNA = a 5'-end dephospho-uridine-RNA + a 3'-end 2',3'-cyclophospho-ribonucleotide-RNA</text>
        <dbReference type="Rhea" id="RHEA:67792"/>
        <dbReference type="Rhea" id="RHEA-COMP:10464"/>
        <dbReference type="Rhea" id="RHEA-COMP:17354"/>
        <dbReference type="Rhea" id="RHEA-COMP:17356"/>
        <dbReference type="ChEBI" id="CHEBI:83064"/>
        <dbReference type="ChEBI" id="CHEBI:173117"/>
        <dbReference type="ChEBI" id="CHEBI:173224"/>
    </reaction>
</comment>
<dbReference type="Pfam" id="PF01033">
    <property type="entry name" value="Somatomedin_B"/>
    <property type="match status" value="2"/>
</dbReference>
<keyword evidence="16" id="KW-1185">Reference proteome</keyword>
<comment type="cofactor">
    <cofactor evidence="1 12">
        <name>Mn(2+)</name>
        <dbReference type="ChEBI" id="CHEBI:29035"/>
    </cofactor>
</comment>
<dbReference type="SUPFAM" id="SSF142877">
    <property type="entry name" value="EndoU-like"/>
    <property type="match status" value="1"/>
</dbReference>
<feature type="chain" id="PRO_5040540290" description="Uridylate-specific endoribonuclease" evidence="12">
    <location>
        <begin position="20"/>
        <end position="371"/>
    </location>
</feature>
<evidence type="ECO:0000259" key="13">
    <source>
        <dbReference type="PROSITE" id="PS50958"/>
    </source>
</evidence>
<dbReference type="GO" id="GO:0046872">
    <property type="term" value="F:metal ion binding"/>
    <property type="evidence" value="ECO:0007669"/>
    <property type="project" value="UniProtKB-UniRule"/>
</dbReference>
<keyword evidence="8 12" id="KW-0694">RNA-binding</keyword>
<dbReference type="InterPro" id="IPR036024">
    <property type="entry name" value="Somatomedin_B-like_dom_sf"/>
</dbReference>
<comment type="similarity">
    <text evidence="2 12">Belongs to the ENDOU family.</text>
</comment>
<dbReference type="GO" id="GO:0003723">
    <property type="term" value="F:RNA binding"/>
    <property type="evidence" value="ECO:0007669"/>
    <property type="project" value="UniProtKB-UniRule"/>
</dbReference>
<keyword evidence="5 12" id="KW-0479">Metal-binding</keyword>
<evidence type="ECO:0000256" key="6">
    <source>
        <dbReference type="ARBA" id="ARBA00022759"/>
    </source>
</evidence>
<evidence type="ECO:0000256" key="9">
    <source>
        <dbReference type="ARBA" id="ARBA00023157"/>
    </source>
</evidence>
<dbReference type="EMBL" id="JAIZAY010000011">
    <property type="protein sequence ID" value="KAJ8033853.1"/>
    <property type="molecule type" value="Genomic_DNA"/>
</dbReference>
<keyword evidence="11" id="KW-0456">Lyase</keyword>
<protein>
    <recommendedName>
        <fullName evidence="12">Uridylate-specific endoribonuclease</fullName>
        <ecNumber evidence="12">4.6.1.-</ecNumber>
    </recommendedName>
</protein>
<evidence type="ECO:0000256" key="4">
    <source>
        <dbReference type="ARBA" id="ARBA00022722"/>
    </source>
</evidence>
<evidence type="ECO:0000259" key="14">
    <source>
        <dbReference type="PROSITE" id="PS51959"/>
    </source>
</evidence>
<dbReference type="InterPro" id="IPR039787">
    <property type="entry name" value="ENDOU"/>
</dbReference>
<dbReference type="OrthoDB" id="430326at2759"/>
<evidence type="ECO:0000256" key="2">
    <source>
        <dbReference type="ARBA" id="ARBA00010168"/>
    </source>
</evidence>
<dbReference type="Gene3D" id="4.10.410.20">
    <property type="match status" value="2"/>
</dbReference>
<keyword evidence="6 12" id="KW-0255">Endonuclease</keyword>
<dbReference type="PROSITE" id="PS50958">
    <property type="entry name" value="SMB_2"/>
    <property type="match status" value="2"/>
</dbReference>
<feature type="signal peptide" evidence="12">
    <location>
        <begin position="1"/>
        <end position="19"/>
    </location>
</feature>
<feature type="domain" description="SMB" evidence="13">
    <location>
        <begin position="20"/>
        <end position="62"/>
    </location>
</feature>
<keyword evidence="9" id="KW-1015">Disulfide bond</keyword>
<dbReference type="PANTHER" id="PTHR12439:SF42">
    <property type="entry name" value="ENDORIBONUCLEASE-RELATED"/>
    <property type="match status" value="1"/>
</dbReference>
<evidence type="ECO:0000256" key="11">
    <source>
        <dbReference type="ARBA" id="ARBA00023239"/>
    </source>
</evidence>
<dbReference type="AlphaFoldDB" id="A0A9Q1H5R3"/>
<name>A0A9Q1H5R3_HOLLE</name>
<dbReference type="GO" id="GO:0004521">
    <property type="term" value="F:RNA endonuclease activity"/>
    <property type="evidence" value="ECO:0007669"/>
    <property type="project" value="UniProtKB-UniRule"/>
</dbReference>
<gene>
    <name evidence="15" type="ORF">HOLleu_24220</name>
</gene>
<evidence type="ECO:0000256" key="12">
    <source>
        <dbReference type="RuleBase" id="RU367085"/>
    </source>
</evidence>
<evidence type="ECO:0000256" key="5">
    <source>
        <dbReference type="ARBA" id="ARBA00022723"/>
    </source>
</evidence>
<keyword evidence="4 12" id="KW-0540">Nuclease</keyword>
<dbReference type="CDD" id="cd21159">
    <property type="entry name" value="XendoU"/>
    <property type="match status" value="1"/>
</dbReference>
<dbReference type="InterPro" id="IPR001212">
    <property type="entry name" value="Somatomedin_B_dom"/>
</dbReference>
<evidence type="ECO:0000313" key="15">
    <source>
        <dbReference type="EMBL" id="KAJ8033853.1"/>
    </source>
</evidence>
<dbReference type="GO" id="GO:0016787">
    <property type="term" value="F:hydrolase activity"/>
    <property type="evidence" value="ECO:0007669"/>
    <property type="project" value="UniProtKB-KW"/>
</dbReference>
<feature type="domain" description="EndoU" evidence="14">
    <location>
        <begin position="111"/>
        <end position="371"/>
    </location>
</feature>
<accession>A0A9Q1H5R3</accession>
<dbReference type="InterPro" id="IPR037227">
    <property type="entry name" value="EndoU-like"/>
</dbReference>
<dbReference type="Pfam" id="PF09412">
    <property type="entry name" value="XendoU"/>
    <property type="match status" value="1"/>
</dbReference>
<organism evidence="15 16">
    <name type="scientific">Holothuria leucospilota</name>
    <name type="common">Black long sea cucumber</name>
    <name type="synonym">Mertensiothuria leucospilota</name>
    <dbReference type="NCBI Taxonomy" id="206669"/>
    <lineage>
        <taxon>Eukaryota</taxon>
        <taxon>Metazoa</taxon>
        <taxon>Echinodermata</taxon>
        <taxon>Eleutherozoa</taxon>
        <taxon>Echinozoa</taxon>
        <taxon>Holothuroidea</taxon>
        <taxon>Aspidochirotacea</taxon>
        <taxon>Aspidochirotida</taxon>
        <taxon>Holothuriidae</taxon>
        <taxon>Holothuria</taxon>
    </lineage>
</organism>